<accession>A0A4R9ALA9</accession>
<protein>
    <submittedName>
        <fullName evidence="2">CoA transferase</fullName>
    </submittedName>
</protein>
<evidence type="ECO:0000313" key="2">
    <source>
        <dbReference type="EMBL" id="TFD64258.1"/>
    </source>
</evidence>
<evidence type="ECO:0000256" key="1">
    <source>
        <dbReference type="ARBA" id="ARBA00022679"/>
    </source>
</evidence>
<dbReference type="AlphaFoldDB" id="A0A4R9ALA9"/>
<dbReference type="PANTHER" id="PTHR48207:SF3">
    <property type="entry name" value="SUCCINATE--HYDROXYMETHYLGLUTARATE COA-TRANSFERASE"/>
    <property type="match status" value="1"/>
</dbReference>
<dbReference type="EMBL" id="SOHK01000017">
    <property type="protein sequence ID" value="TFD64258.1"/>
    <property type="molecule type" value="Genomic_DNA"/>
</dbReference>
<dbReference type="InterPro" id="IPR003673">
    <property type="entry name" value="CoA-Trfase_fam_III"/>
</dbReference>
<reference evidence="2 3" key="1">
    <citation type="submission" date="2019-03" db="EMBL/GenBank/DDBJ databases">
        <title>Genomics of glacier-inhabiting Cryobacterium strains.</title>
        <authorList>
            <person name="Liu Q."/>
            <person name="Xin Y.-H."/>
        </authorList>
    </citation>
    <scope>NUCLEOTIDE SEQUENCE [LARGE SCALE GENOMIC DNA]</scope>
    <source>
        <strain evidence="2 3">Sr36</strain>
    </source>
</reference>
<keyword evidence="1 2" id="KW-0808">Transferase</keyword>
<comment type="caution">
    <text evidence="2">The sequence shown here is derived from an EMBL/GenBank/DDBJ whole genome shotgun (WGS) entry which is preliminary data.</text>
</comment>
<dbReference type="InterPro" id="IPR023606">
    <property type="entry name" value="CoA-Trfase_III_dom_1_sf"/>
</dbReference>
<organism evidence="2 3">
    <name type="scientific">Cryobacterium ruanii</name>
    <dbReference type="NCBI Taxonomy" id="1259197"/>
    <lineage>
        <taxon>Bacteria</taxon>
        <taxon>Bacillati</taxon>
        <taxon>Actinomycetota</taxon>
        <taxon>Actinomycetes</taxon>
        <taxon>Micrococcales</taxon>
        <taxon>Microbacteriaceae</taxon>
        <taxon>Cryobacterium</taxon>
    </lineage>
</organism>
<dbReference type="SUPFAM" id="SSF89796">
    <property type="entry name" value="CoA-transferase family III (CaiB/BaiF)"/>
    <property type="match status" value="1"/>
</dbReference>
<dbReference type="InterPro" id="IPR050483">
    <property type="entry name" value="CoA-transferase_III_domain"/>
</dbReference>
<evidence type="ECO:0000313" key="3">
    <source>
        <dbReference type="Proteomes" id="UP000298154"/>
    </source>
</evidence>
<dbReference type="Pfam" id="PF02515">
    <property type="entry name" value="CoA_transf_3"/>
    <property type="match status" value="1"/>
</dbReference>
<dbReference type="Proteomes" id="UP000298154">
    <property type="component" value="Unassembled WGS sequence"/>
</dbReference>
<proteinExistence type="predicted"/>
<sequence length="382" mass="41215">MKSLPLEGLLVVSIEQAVAAPFATRQLADLGARVIKVERVSGDFARAYDTKVHGEASYFVWLNRSKESLVLDLKSQPDIELLKKLIATADVFVQNLAPGAIERMGLGAAELLEVNPRLIHVSISGYGRGGDMEKKKAYDLLIQCESGLLSVTGSPYETAKVGISIADIASGMYAYTGVLSALLNLAKTGKGDVIEVSMLEALSEWMQQPELYARYGGAQQPRAGASHATIAPYGPFETSDGTVFLGIQNEREWLNFCEIVLGDAARATFPQYQNNSNRVANRIELNEEIQVQLRGLSTAAAVALLEKAGVANAELRDMASVAKHPQLEARNRWIDVETPGGEIRALRPPVSSESMGLFLSPVPTLGQHTAAIRLEILGGVDK</sequence>
<gene>
    <name evidence="2" type="ORF">E3T47_12310</name>
</gene>
<dbReference type="GO" id="GO:0008410">
    <property type="term" value="F:CoA-transferase activity"/>
    <property type="evidence" value="ECO:0007669"/>
    <property type="project" value="TreeGrafter"/>
</dbReference>
<dbReference type="InterPro" id="IPR044855">
    <property type="entry name" value="CoA-Trfase_III_dom3_sf"/>
</dbReference>
<keyword evidence="3" id="KW-1185">Reference proteome</keyword>
<dbReference type="RefSeq" id="WP_134556345.1">
    <property type="nucleotide sequence ID" value="NZ_SOHK01000017.1"/>
</dbReference>
<dbReference type="OrthoDB" id="9797653at2"/>
<dbReference type="Gene3D" id="3.40.50.10540">
    <property type="entry name" value="Crotonobetainyl-coa:carnitine coa-transferase, domain 1"/>
    <property type="match status" value="1"/>
</dbReference>
<dbReference type="Gene3D" id="3.30.1540.10">
    <property type="entry name" value="formyl-coa transferase, domain 3"/>
    <property type="match status" value="1"/>
</dbReference>
<dbReference type="PANTHER" id="PTHR48207">
    <property type="entry name" value="SUCCINATE--HYDROXYMETHYLGLUTARATE COA-TRANSFERASE"/>
    <property type="match status" value="1"/>
</dbReference>
<name>A0A4R9ALA9_9MICO</name>